<dbReference type="EMBL" id="PFAY01000014">
    <property type="protein sequence ID" value="PIT93068.1"/>
    <property type="molecule type" value="Genomic_DNA"/>
</dbReference>
<evidence type="ECO:0000259" key="2">
    <source>
        <dbReference type="Pfam" id="PF13439"/>
    </source>
</evidence>
<reference evidence="4" key="1">
    <citation type="submission" date="2017-09" db="EMBL/GenBank/DDBJ databases">
        <title>Depth-based differentiation of microbial function through sediment-hosted aquifers and enrichment of novel symbionts in the deep terrestrial subsurface.</title>
        <authorList>
            <person name="Probst A.J."/>
            <person name="Ladd B."/>
            <person name="Jarett J.K."/>
            <person name="Geller-Mcgrath D.E."/>
            <person name="Sieber C.M.K."/>
            <person name="Emerson J.B."/>
            <person name="Anantharaman K."/>
            <person name="Thomas B.C."/>
            <person name="Malmstrom R."/>
            <person name="Stieglmeier M."/>
            <person name="Klingl A."/>
            <person name="Woyke T."/>
            <person name="Ryan C.M."/>
            <person name="Banfield J.F."/>
        </authorList>
    </citation>
    <scope>NUCLEOTIDE SEQUENCE [LARGE SCALE GENOMIC DNA]</scope>
</reference>
<comment type="caution">
    <text evidence="3">The sequence shown here is derived from an EMBL/GenBank/DDBJ whole genome shotgun (WGS) entry which is preliminary data.</text>
</comment>
<dbReference type="Pfam" id="PF13439">
    <property type="entry name" value="Glyco_transf_4"/>
    <property type="match status" value="1"/>
</dbReference>
<feature type="domain" description="Glycosyltransferase subfamily 4-like N-terminal" evidence="2">
    <location>
        <begin position="15"/>
        <end position="168"/>
    </location>
</feature>
<dbReference type="InterPro" id="IPR028098">
    <property type="entry name" value="Glyco_trans_4-like_N"/>
</dbReference>
<dbReference type="GO" id="GO:0016757">
    <property type="term" value="F:glycosyltransferase activity"/>
    <property type="evidence" value="ECO:0007669"/>
    <property type="project" value="InterPro"/>
</dbReference>
<dbReference type="SUPFAM" id="SSF53756">
    <property type="entry name" value="UDP-Glycosyltransferase/glycogen phosphorylase"/>
    <property type="match status" value="1"/>
</dbReference>
<dbReference type="PANTHER" id="PTHR45947">
    <property type="entry name" value="SULFOQUINOVOSYL TRANSFERASE SQD2"/>
    <property type="match status" value="1"/>
</dbReference>
<protein>
    <recommendedName>
        <fullName evidence="5">Glycosyltransferase family 1 protein</fullName>
    </recommendedName>
</protein>
<evidence type="ECO:0000313" key="3">
    <source>
        <dbReference type="EMBL" id="PIT93068.1"/>
    </source>
</evidence>
<accession>A0A2M6WJT5</accession>
<dbReference type="Proteomes" id="UP000229112">
    <property type="component" value="Unassembled WGS sequence"/>
</dbReference>
<sequence length="359" mass="39889">MKILIIHDYQPFDGGGLEINSFTVSKELVRRGNDVTIITSQTNATAPKRKDGVFFVLTSDPKQIEKLILKADVVHVQLTFSLREAGMSALRICQRINKRVVVTLHTSPTHIPYSALSSLSIKERKQKITEAKNLLNASNVRIVSLSPVLSKELADFGITNLATIIQNGFTIPKLKQKKPVYDFLVVGEVSYLKGVNYFLDAVKILKKEVPDIRCAIVGNGSEFTLVKALANALDLNDVVTFLGYIPHEDIFKTFQKAKILVHPSLTEAVPLVITEAQLVGLPVIASNIGAIPNLLKQTGGGILFEKANAQDLKEKMLLLLKNKELQKKLRKKGKTFCKKNFTISRQVEELLSLYRSTLE</sequence>
<dbReference type="InterPro" id="IPR050194">
    <property type="entry name" value="Glycosyltransferase_grp1"/>
</dbReference>
<proteinExistence type="predicted"/>
<evidence type="ECO:0008006" key="5">
    <source>
        <dbReference type="Google" id="ProtNLM"/>
    </source>
</evidence>
<dbReference type="AlphaFoldDB" id="A0A2M6WJT5"/>
<evidence type="ECO:0000313" key="4">
    <source>
        <dbReference type="Proteomes" id="UP000229112"/>
    </source>
</evidence>
<name>A0A2M6WJT5_9BACT</name>
<organism evidence="3 4">
    <name type="scientific">Candidatus Harrisonbacteria bacterium CG10_big_fil_rev_8_21_14_0_10_38_8</name>
    <dbReference type="NCBI Taxonomy" id="1974582"/>
    <lineage>
        <taxon>Bacteria</taxon>
        <taxon>Candidatus Harrisoniibacteriota</taxon>
    </lineage>
</organism>
<gene>
    <name evidence="3" type="ORF">COU06_01910</name>
</gene>
<feature type="domain" description="Glycosyl transferase family 1" evidence="1">
    <location>
        <begin position="173"/>
        <end position="334"/>
    </location>
</feature>
<dbReference type="PANTHER" id="PTHR45947:SF3">
    <property type="entry name" value="SULFOQUINOVOSYL TRANSFERASE SQD2"/>
    <property type="match status" value="1"/>
</dbReference>
<dbReference type="Pfam" id="PF00534">
    <property type="entry name" value="Glycos_transf_1"/>
    <property type="match status" value="1"/>
</dbReference>
<evidence type="ECO:0000259" key="1">
    <source>
        <dbReference type="Pfam" id="PF00534"/>
    </source>
</evidence>
<dbReference type="CDD" id="cd03801">
    <property type="entry name" value="GT4_PimA-like"/>
    <property type="match status" value="1"/>
</dbReference>
<dbReference type="InterPro" id="IPR001296">
    <property type="entry name" value="Glyco_trans_1"/>
</dbReference>
<dbReference type="Gene3D" id="3.40.50.2000">
    <property type="entry name" value="Glycogen Phosphorylase B"/>
    <property type="match status" value="2"/>
</dbReference>